<protein>
    <recommendedName>
        <fullName evidence="1">Sulphotransferase Stf0 domain-containing protein</fullName>
    </recommendedName>
</protein>
<evidence type="ECO:0000259" key="1">
    <source>
        <dbReference type="Pfam" id="PF09037"/>
    </source>
</evidence>
<sequence length="283" mass="32545">MESTRRGFSDIFRSSTAEIPDLLERIHHYLPFKAVVGPRFDDRQITVVCMTPRSGSGYLGSILRENGFGPTREHFRIVGGALERDAAKIKRKSYEEYFRNKVQQRTENRNFTVKLGWPQFAPIYYSGVFSFYLRDATYIYLTREDIISQAISRYIANETGYFHTPDKGDSQNDLVHFDYNGIRKHLEFLVEMQGDWERFFASEGLSPVRITYEQVASNPTAAFAKIAEAAGSPMPETIITQTEFGVTRTSKNAHLREAFIEEHRRRMHNGVVKFINANSENTG</sequence>
<keyword evidence="3" id="KW-1185">Reference proteome</keyword>
<gene>
    <name evidence="2" type="ORF">JCR33_13440</name>
</gene>
<dbReference type="EMBL" id="JAEKJA010000010">
    <property type="protein sequence ID" value="MBJ3776703.1"/>
    <property type="molecule type" value="Genomic_DNA"/>
</dbReference>
<reference evidence="2" key="1">
    <citation type="submission" date="2020-12" db="EMBL/GenBank/DDBJ databases">
        <title>Bacterial taxonomy.</title>
        <authorList>
            <person name="Pan X."/>
        </authorList>
    </citation>
    <scope>NUCLEOTIDE SEQUENCE</scope>
    <source>
        <strain evidence="2">B2012</strain>
    </source>
</reference>
<dbReference type="AlphaFoldDB" id="A0A934IHS2"/>
<dbReference type="SUPFAM" id="SSF52540">
    <property type="entry name" value="P-loop containing nucleoside triphosphate hydrolases"/>
    <property type="match status" value="1"/>
</dbReference>
<organism evidence="2 3">
    <name type="scientific">Acuticoccus mangrovi</name>
    <dbReference type="NCBI Taxonomy" id="2796142"/>
    <lineage>
        <taxon>Bacteria</taxon>
        <taxon>Pseudomonadati</taxon>
        <taxon>Pseudomonadota</taxon>
        <taxon>Alphaproteobacteria</taxon>
        <taxon>Hyphomicrobiales</taxon>
        <taxon>Amorphaceae</taxon>
        <taxon>Acuticoccus</taxon>
    </lineage>
</organism>
<feature type="domain" description="Sulphotransferase Stf0" evidence="1">
    <location>
        <begin position="136"/>
        <end position="236"/>
    </location>
</feature>
<name>A0A934IHS2_9HYPH</name>
<proteinExistence type="predicted"/>
<dbReference type="InterPro" id="IPR024628">
    <property type="entry name" value="Sulfotransferase_Stf0_dom"/>
</dbReference>
<dbReference type="Gene3D" id="3.40.50.300">
    <property type="entry name" value="P-loop containing nucleotide triphosphate hydrolases"/>
    <property type="match status" value="1"/>
</dbReference>
<accession>A0A934IHS2</accession>
<evidence type="ECO:0000313" key="2">
    <source>
        <dbReference type="EMBL" id="MBJ3776703.1"/>
    </source>
</evidence>
<dbReference type="InterPro" id="IPR027417">
    <property type="entry name" value="P-loop_NTPase"/>
</dbReference>
<dbReference type="Pfam" id="PF09037">
    <property type="entry name" value="Sulphotransf"/>
    <property type="match status" value="1"/>
</dbReference>
<evidence type="ECO:0000313" key="3">
    <source>
        <dbReference type="Proteomes" id="UP000609531"/>
    </source>
</evidence>
<dbReference type="RefSeq" id="WP_198882595.1">
    <property type="nucleotide sequence ID" value="NZ_JAEKJA010000010.1"/>
</dbReference>
<comment type="caution">
    <text evidence="2">The sequence shown here is derived from an EMBL/GenBank/DDBJ whole genome shotgun (WGS) entry which is preliminary data.</text>
</comment>
<dbReference type="Proteomes" id="UP000609531">
    <property type="component" value="Unassembled WGS sequence"/>
</dbReference>